<sequence length="571" mass="65500">MSSTEHYPGYAALLSYFNEREHVNWSYYEFLTLNRDVIISLPSIIKDWNGLDSTWTRRFLINAEMMLESKDFETLKVKGAPISQRPDLGVSVNVLAQVMVVAPLVSQRPDSRVSVNVDSERSKDGLKAYWENVIHEQKKLKVKRTHILGSLDLLDEAGKHNVKDLSSEGLSNSFPVDMSSASKHALESTNLISPQENKKIKTGENQASVEEGTTQEDMLNSVIETSNIFREAEFPGYYDKLKKIWSTREAGSNYYVIDLKNKEVLKEVHNLLDDEKLKSLFDRLTLEDENKYISMKALEYMTLFDKIIDDYLRDDDDDVVEKKFIETKDEAISKMEKVVYSLDGLTKRFNYLSHTLPIPTEQYEGFLYPDIHIIRSISSHLSTIISMDGIVKNTTESHITSLRYFSCERTISTKMDSQTIDYRQMGLRNYLKGQNKSPYSYLRSGEPSNPDPDKFKDDRQKLMKGVFALNKFIIRTGLPTYEVCKTLGVFLAQGFEDNLEIGQIIYIGPGLYLFSPFTDPNLIILTSPFNLEHSQRYIINPTSKYTTGFTPDRPQIVTFSKFLPKEETSGK</sequence>
<protein>
    <submittedName>
        <fullName evidence="1">9886_t:CDS:1</fullName>
    </submittedName>
</protein>
<dbReference type="Proteomes" id="UP000789831">
    <property type="component" value="Unassembled WGS sequence"/>
</dbReference>
<comment type="caution">
    <text evidence="1">The sequence shown here is derived from an EMBL/GenBank/DDBJ whole genome shotgun (WGS) entry which is preliminary data.</text>
</comment>
<evidence type="ECO:0000313" key="1">
    <source>
        <dbReference type="EMBL" id="CAG8659537.1"/>
    </source>
</evidence>
<gene>
    <name evidence="1" type="ORF">AGERDE_LOCUS11745</name>
</gene>
<organism evidence="1 2">
    <name type="scientific">Ambispora gerdemannii</name>
    <dbReference type="NCBI Taxonomy" id="144530"/>
    <lineage>
        <taxon>Eukaryota</taxon>
        <taxon>Fungi</taxon>
        <taxon>Fungi incertae sedis</taxon>
        <taxon>Mucoromycota</taxon>
        <taxon>Glomeromycotina</taxon>
        <taxon>Glomeromycetes</taxon>
        <taxon>Archaeosporales</taxon>
        <taxon>Ambisporaceae</taxon>
        <taxon>Ambispora</taxon>
    </lineage>
</organism>
<proteinExistence type="predicted"/>
<dbReference type="OrthoDB" id="2385636at2759"/>
<dbReference type="AlphaFoldDB" id="A0A9N9HAN4"/>
<feature type="non-terminal residue" evidence="1">
    <location>
        <position position="571"/>
    </location>
</feature>
<keyword evidence="2" id="KW-1185">Reference proteome</keyword>
<evidence type="ECO:0000313" key="2">
    <source>
        <dbReference type="Proteomes" id="UP000789831"/>
    </source>
</evidence>
<name>A0A9N9HAN4_9GLOM</name>
<accession>A0A9N9HAN4</accession>
<reference evidence="1" key="1">
    <citation type="submission" date="2021-06" db="EMBL/GenBank/DDBJ databases">
        <authorList>
            <person name="Kallberg Y."/>
            <person name="Tangrot J."/>
            <person name="Rosling A."/>
        </authorList>
    </citation>
    <scope>NUCLEOTIDE SEQUENCE</scope>
    <source>
        <strain evidence="1">MT106</strain>
    </source>
</reference>
<dbReference type="EMBL" id="CAJVPL010005643">
    <property type="protein sequence ID" value="CAG8659537.1"/>
    <property type="molecule type" value="Genomic_DNA"/>
</dbReference>